<dbReference type="EMBL" id="KV878127">
    <property type="protein sequence ID" value="OJI99572.1"/>
    <property type="molecule type" value="Genomic_DNA"/>
</dbReference>
<comment type="subcellular location">
    <subcellularLocation>
        <location evidence="1">Nucleus</location>
    </subcellularLocation>
</comment>
<evidence type="ECO:0000313" key="7">
    <source>
        <dbReference type="EMBL" id="OJI99572.1"/>
    </source>
</evidence>
<keyword evidence="3" id="KW-0804">Transcription</keyword>
<evidence type="ECO:0000256" key="3">
    <source>
        <dbReference type="ARBA" id="ARBA00023163"/>
    </source>
</evidence>
<proteinExistence type="predicted"/>
<keyword evidence="8" id="KW-1185">Reference proteome</keyword>
<dbReference type="SUPFAM" id="SSF57959">
    <property type="entry name" value="Leucine zipper domain"/>
    <property type="match status" value="1"/>
</dbReference>
<sequence length="273" mass="30524">MSAQAAFYQSDPSLDSLIASEPLYLGNSFFPEFISLSILENGGQNEDMEMPFLSNQTGSMEAMAPNMQSEDNDISLPRLHNGALRPASRDSLTESIDTKTNRAPPFLHSYQSTPSFSSTSVSRCCTASHGTELSFDNNRGSPPLYMSSNKSLSPLGCQKTGIDKRARNLERNRAAASKSRQKKKRETTELQSRFQTVNHKRSSLANEIKTLHRQLLSLKDQILLHSRCEDEAIHLYLSGMVKQATKRDSISHLGTHDKRNPTSLNYSALTYYR</sequence>
<dbReference type="InterPro" id="IPR046347">
    <property type="entry name" value="bZIP_sf"/>
</dbReference>
<dbReference type="PROSITE" id="PS00036">
    <property type="entry name" value="BZIP_BASIC"/>
    <property type="match status" value="1"/>
</dbReference>
<name>A0A1L9PDK4_ASPVE</name>
<dbReference type="STRING" id="1036611.A0A1L9PDK4"/>
<dbReference type="PANTHER" id="PTHR19304">
    <property type="entry name" value="CYCLIC-AMP RESPONSE ELEMENT BINDING PROTEIN"/>
    <property type="match status" value="1"/>
</dbReference>
<dbReference type="GO" id="GO:0005634">
    <property type="term" value="C:nucleus"/>
    <property type="evidence" value="ECO:0007669"/>
    <property type="project" value="UniProtKB-SubCell"/>
</dbReference>
<dbReference type="AlphaFoldDB" id="A0A1L9PDK4"/>
<dbReference type="PROSITE" id="PS50217">
    <property type="entry name" value="BZIP"/>
    <property type="match status" value="1"/>
</dbReference>
<dbReference type="CDD" id="cd14687">
    <property type="entry name" value="bZIP_ATF2"/>
    <property type="match status" value="1"/>
</dbReference>
<keyword evidence="2" id="KW-0805">Transcription regulation</keyword>
<dbReference type="OrthoDB" id="295274at2759"/>
<protein>
    <recommendedName>
        <fullName evidence="6">BZIP domain-containing protein</fullName>
    </recommendedName>
</protein>
<dbReference type="GO" id="GO:0003700">
    <property type="term" value="F:DNA-binding transcription factor activity"/>
    <property type="evidence" value="ECO:0007669"/>
    <property type="project" value="InterPro"/>
</dbReference>
<reference evidence="8" key="1">
    <citation type="journal article" date="2017" name="Genome Biol.">
        <title>Comparative genomics reveals high biological diversity and specific adaptations in the industrially and medically important fungal genus Aspergillus.</title>
        <authorList>
            <person name="de Vries R.P."/>
            <person name="Riley R."/>
            <person name="Wiebenga A."/>
            <person name="Aguilar-Osorio G."/>
            <person name="Amillis S."/>
            <person name="Uchima C.A."/>
            <person name="Anderluh G."/>
            <person name="Asadollahi M."/>
            <person name="Askin M."/>
            <person name="Barry K."/>
            <person name="Battaglia E."/>
            <person name="Bayram O."/>
            <person name="Benocci T."/>
            <person name="Braus-Stromeyer S.A."/>
            <person name="Caldana C."/>
            <person name="Canovas D."/>
            <person name="Cerqueira G.C."/>
            <person name="Chen F."/>
            <person name="Chen W."/>
            <person name="Choi C."/>
            <person name="Clum A."/>
            <person name="Dos Santos R.A."/>
            <person name="Damasio A.R."/>
            <person name="Diallinas G."/>
            <person name="Emri T."/>
            <person name="Fekete E."/>
            <person name="Flipphi M."/>
            <person name="Freyberg S."/>
            <person name="Gallo A."/>
            <person name="Gournas C."/>
            <person name="Habgood R."/>
            <person name="Hainaut M."/>
            <person name="Harispe M.L."/>
            <person name="Henrissat B."/>
            <person name="Hilden K.S."/>
            <person name="Hope R."/>
            <person name="Hossain A."/>
            <person name="Karabika E."/>
            <person name="Karaffa L."/>
            <person name="Karanyi Z."/>
            <person name="Krasevec N."/>
            <person name="Kuo A."/>
            <person name="Kusch H."/>
            <person name="LaButti K."/>
            <person name="Lagendijk E.L."/>
            <person name="Lapidus A."/>
            <person name="Levasseur A."/>
            <person name="Lindquist E."/>
            <person name="Lipzen A."/>
            <person name="Logrieco A.F."/>
            <person name="MacCabe A."/>
            <person name="Maekelae M.R."/>
            <person name="Malavazi I."/>
            <person name="Melin P."/>
            <person name="Meyer V."/>
            <person name="Mielnichuk N."/>
            <person name="Miskei M."/>
            <person name="Molnar A.P."/>
            <person name="Mule G."/>
            <person name="Ngan C.Y."/>
            <person name="Orejas M."/>
            <person name="Orosz E."/>
            <person name="Ouedraogo J.P."/>
            <person name="Overkamp K.M."/>
            <person name="Park H.-S."/>
            <person name="Perrone G."/>
            <person name="Piumi F."/>
            <person name="Punt P.J."/>
            <person name="Ram A.F."/>
            <person name="Ramon A."/>
            <person name="Rauscher S."/>
            <person name="Record E."/>
            <person name="Riano-Pachon D.M."/>
            <person name="Robert V."/>
            <person name="Roehrig J."/>
            <person name="Ruller R."/>
            <person name="Salamov A."/>
            <person name="Salih N.S."/>
            <person name="Samson R.A."/>
            <person name="Sandor E."/>
            <person name="Sanguinetti M."/>
            <person name="Schuetze T."/>
            <person name="Sepcic K."/>
            <person name="Shelest E."/>
            <person name="Sherlock G."/>
            <person name="Sophianopoulou V."/>
            <person name="Squina F.M."/>
            <person name="Sun H."/>
            <person name="Susca A."/>
            <person name="Todd R.B."/>
            <person name="Tsang A."/>
            <person name="Unkles S.E."/>
            <person name="van de Wiele N."/>
            <person name="van Rossen-Uffink D."/>
            <person name="Oliveira J.V."/>
            <person name="Vesth T.C."/>
            <person name="Visser J."/>
            <person name="Yu J.-H."/>
            <person name="Zhou M."/>
            <person name="Andersen M.R."/>
            <person name="Archer D.B."/>
            <person name="Baker S.E."/>
            <person name="Benoit I."/>
            <person name="Brakhage A.A."/>
            <person name="Braus G.H."/>
            <person name="Fischer R."/>
            <person name="Frisvad J.C."/>
            <person name="Goldman G.H."/>
            <person name="Houbraken J."/>
            <person name="Oakley B."/>
            <person name="Pocsi I."/>
            <person name="Scazzocchio C."/>
            <person name="Seiboth B."/>
            <person name="vanKuyk P.A."/>
            <person name="Wortman J."/>
            <person name="Dyer P.S."/>
            <person name="Grigoriev I.V."/>
        </authorList>
    </citation>
    <scope>NUCLEOTIDE SEQUENCE [LARGE SCALE GENOMIC DNA]</scope>
    <source>
        <strain evidence="8">CBS 583.65</strain>
    </source>
</reference>
<dbReference type="RefSeq" id="XP_040665335.1">
    <property type="nucleotide sequence ID" value="XM_040811810.1"/>
</dbReference>
<feature type="region of interest" description="Disordered" evidence="5">
    <location>
        <begin position="172"/>
        <end position="198"/>
    </location>
</feature>
<evidence type="ECO:0000313" key="8">
    <source>
        <dbReference type="Proteomes" id="UP000184073"/>
    </source>
</evidence>
<dbReference type="InterPro" id="IPR004827">
    <property type="entry name" value="bZIP"/>
</dbReference>
<evidence type="ECO:0000256" key="4">
    <source>
        <dbReference type="ARBA" id="ARBA00023242"/>
    </source>
</evidence>
<evidence type="ECO:0000256" key="5">
    <source>
        <dbReference type="SAM" id="MobiDB-lite"/>
    </source>
</evidence>
<dbReference type="Pfam" id="PF00170">
    <property type="entry name" value="bZIP_1"/>
    <property type="match status" value="1"/>
</dbReference>
<feature type="domain" description="BZIP" evidence="6">
    <location>
        <begin position="162"/>
        <end position="225"/>
    </location>
</feature>
<dbReference type="SMART" id="SM00338">
    <property type="entry name" value="BRLZ"/>
    <property type="match status" value="1"/>
</dbReference>
<evidence type="ECO:0000259" key="6">
    <source>
        <dbReference type="PROSITE" id="PS50217"/>
    </source>
</evidence>
<accession>A0A1L9PDK4</accession>
<dbReference type="VEuPathDB" id="FungiDB:ASPVEDRAFT_38982"/>
<keyword evidence="4" id="KW-0539">Nucleus</keyword>
<evidence type="ECO:0000256" key="1">
    <source>
        <dbReference type="ARBA" id="ARBA00004123"/>
    </source>
</evidence>
<dbReference type="Gene3D" id="1.20.5.170">
    <property type="match status" value="1"/>
</dbReference>
<dbReference type="GeneID" id="63727321"/>
<evidence type="ECO:0000256" key="2">
    <source>
        <dbReference type="ARBA" id="ARBA00023015"/>
    </source>
</evidence>
<dbReference type="InterPro" id="IPR051027">
    <property type="entry name" value="bZIP_transcription_factors"/>
</dbReference>
<organism evidence="7 8">
    <name type="scientific">Aspergillus versicolor CBS 583.65</name>
    <dbReference type="NCBI Taxonomy" id="1036611"/>
    <lineage>
        <taxon>Eukaryota</taxon>
        <taxon>Fungi</taxon>
        <taxon>Dikarya</taxon>
        <taxon>Ascomycota</taxon>
        <taxon>Pezizomycotina</taxon>
        <taxon>Eurotiomycetes</taxon>
        <taxon>Eurotiomycetidae</taxon>
        <taxon>Eurotiales</taxon>
        <taxon>Aspergillaceae</taxon>
        <taxon>Aspergillus</taxon>
        <taxon>Aspergillus subgen. Nidulantes</taxon>
    </lineage>
</organism>
<dbReference type="Proteomes" id="UP000184073">
    <property type="component" value="Unassembled WGS sequence"/>
</dbReference>
<gene>
    <name evidence="7" type="ORF">ASPVEDRAFT_38982</name>
</gene>